<dbReference type="EMBL" id="FRAH01000005">
    <property type="protein sequence ID" value="SHJ74647.1"/>
    <property type="molecule type" value="Genomic_DNA"/>
</dbReference>
<feature type="domain" description="PhoU" evidence="8">
    <location>
        <begin position="354"/>
        <end position="439"/>
    </location>
</feature>
<feature type="transmembrane region" description="Helical" evidence="7">
    <location>
        <begin position="140"/>
        <end position="161"/>
    </location>
</feature>
<keyword evidence="10" id="KW-1185">Reference proteome</keyword>
<comment type="subcellular location">
    <subcellularLocation>
        <location evidence="1">Cell membrane</location>
        <topology evidence="1">Multi-pass membrane protein</topology>
    </subcellularLocation>
</comment>
<keyword evidence="2" id="KW-1003">Cell membrane</keyword>
<accession>A0A1M6LTT0</accession>
<evidence type="ECO:0000256" key="5">
    <source>
        <dbReference type="ARBA" id="ARBA00023136"/>
    </source>
</evidence>
<dbReference type="NCBIfam" id="TIGR00704">
    <property type="entry name" value="NaPi_cotrn_rel"/>
    <property type="match status" value="1"/>
</dbReference>
<dbReference type="InterPro" id="IPR004633">
    <property type="entry name" value="NaPi_cotrn-rel/YqeW-like"/>
</dbReference>
<dbReference type="Gene3D" id="1.20.58.220">
    <property type="entry name" value="Phosphate transport system protein phou homolog 2, domain 2"/>
    <property type="match status" value="1"/>
</dbReference>
<feature type="transmembrane region" description="Helical" evidence="7">
    <location>
        <begin position="48"/>
        <end position="73"/>
    </location>
</feature>
<keyword evidence="5 7" id="KW-0472">Membrane</keyword>
<dbReference type="InterPro" id="IPR026022">
    <property type="entry name" value="PhoU_dom"/>
</dbReference>
<feature type="transmembrane region" description="Helical" evidence="7">
    <location>
        <begin position="253"/>
        <end position="273"/>
    </location>
</feature>
<keyword evidence="4 7" id="KW-1133">Transmembrane helix</keyword>
<dbReference type="GO" id="GO:0044341">
    <property type="term" value="P:sodium-dependent phosphate transport"/>
    <property type="evidence" value="ECO:0007669"/>
    <property type="project" value="InterPro"/>
</dbReference>
<dbReference type="PANTHER" id="PTHR10010:SF46">
    <property type="entry name" value="SODIUM-DEPENDENT PHOSPHATE TRANSPORT PROTEIN 2B"/>
    <property type="match status" value="1"/>
</dbReference>
<evidence type="ECO:0000256" key="3">
    <source>
        <dbReference type="ARBA" id="ARBA00022692"/>
    </source>
</evidence>
<dbReference type="Pfam" id="PF01895">
    <property type="entry name" value="PhoU"/>
    <property type="match status" value="2"/>
</dbReference>
<reference evidence="9 10" key="1">
    <citation type="submission" date="2016-11" db="EMBL/GenBank/DDBJ databases">
        <authorList>
            <person name="Jaros S."/>
            <person name="Januszkiewicz K."/>
            <person name="Wedrychowicz H."/>
        </authorList>
    </citation>
    <scope>NUCLEOTIDE SEQUENCE [LARGE SCALE GENOMIC DNA]</scope>
    <source>
        <strain evidence="9 10">DSM 14214</strain>
    </source>
</reference>
<dbReference type="Pfam" id="PF02690">
    <property type="entry name" value="Na_Pi_cotrans"/>
    <property type="match status" value="2"/>
</dbReference>
<feature type="transmembrane region" description="Helical" evidence="7">
    <location>
        <begin position="182"/>
        <end position="206"/>
    </location>
</feature>
<dbReference type="PANTHER" id="PTHR10010">
    <property type="entry name" value="SOLUTE CARRIER FAMILY 34 SODIUM PHOSPHATE , MEMBER 2-RELATED"/>
    <property type="match status" value="1"/>
</dbReference>
<name>A0A1M6LTT0_9FIRM</name>
<dbReference type="InterPro" id="IPR003841">
    <property type="entry name" value="Na/Pi_transpt"/>
</dbReference>
<dbReference type="RefSeq" id="WP_072848659.1">
    <property type="nucleotide sequence ID" value="NZ_FRAH01000005.1"/>
</dbReference>
<dbReference type="GO" id="GO:0005436">
    <property type="term" value="F:sodium:phosphate symporter activity"/>
    <property type="evidence" value="ECO:0007669"/>
    <property type="project" value="InterPro"/>
</dbReference>
<feature type="transmembrane region" description="Helical" evidence="7">
    <location>
        <begin position="111"/>
        <end position="128"/>
    </location>
</feature>
<evidence type="ECO:0000259" key="8">
    <source>
        <dbReference type="Pfam" id="PF01895"/>
    </source>
</evidence>
<evidence type="ECO:0000256" key="1">
    <source>
        <dbReference type="ARBA" id="ARBA00004651"/>
    </source>
</evidence>
<keyword evidence="3 7" id="KW-0812">Transmembrane</keyword>
<protein>
    <submittedName>
        <fullName evidence="9">Phosphate:Na+ symporter</fullName>
    </submittedName>
</protein>
<sequence>MNYAQMIIPFIGGLALFIYGMNIMAQGLQNAAGSKMKSILEALTQNKLMGIALGALVTAIVQSSSATTVMVVGFVNAGLMNLTQAMSVIMGANIGTTVTGWLVSSSEWAKMFSPATIAPLAVMLGVILMMSGKNARRKEIASIVIGFGVLFIGIESMSSSVEPLRDSEAFRSMFVTLGKNPLLGIFAGTFVTAIIQSSSASQGILLSLAASGLVPFNAAVYIIMGQNIGTCVTALISGIGATKTAKCVGYMHLMFNITGTIVFSIVAIVYFTVLNPAMGSEIITQTQISAIHTIFNIGTTLMVIPLSNIIIKIAKRINHVQEIERKDESQLVHLDKRILETPSLAVEGAKLETLRLGRIALENLQSSFDALIKKDHDKIEEVKQRENVVDKVCDSISEYLIKLCTLQISEKDNQTVTSLLNTISDMERVGDHAENIAELAEEMEREEITFSNMALDELSEMTKVTLASYENALKALENNDITYAMKTAVLEEQVDALEKKLRASHIDRLSNAECNVNSGIHFLEMLGNLERVSDHAMNIAQVVLNENRVEKNYHDEAIMPVV</sequence>
<evidence type="ECO:0000256" key="2">
    <source>
        <dbReference type="ARBA" id="ARBA00022475"/>
    </source>
</evidence>
<dbReference type="OrthoDB" id="9763003at2"/>
<feature type="transmembrane region" description="Helical" evidence="7">
    <location>
        <begin position="218"/>
        <end position="241"/>
    </location>
</feature>
<evidence type="ECO:0000256" key="6">
    <source>
        <dbReference type="SAM" id="Coils"/>
    </source>
</evidence>
<keyword evidence="6" id="KW-0175">Coiled coil</keyword>
<evidence type="ECO:0000313" key="10">
    <source>
        <dbReference type="Proteomes" id="UP000183975"/>
    </source>
</evidence>
<feature type="transmembrane region" description="Helical" evidence="7">
    <location>
        <begin position="85"/>
        <end position="104"/>
    </location>
</feature>
<dbReference type="GO" id="GO:0005886">
    <property type="term" value="C:plasma membrane"/>
    <property type="evidence" value="ECO:0007669"/>
    <property type="project" value="UniProtKB-SubCell"/>
</dbReference>
<dbReference type="AlphaFoldDB" id="A0A1M6LTT0"/>
<feature type="coiled-coil region" evidence="6">
    <location>
        <begin position="426"/>
        <end position="479"/>
    </location>
</feature>
<dbReference type="NCBIfam" id="NF037997">
    <property type="entry name" value="Na_Pi_symport"/>
    <property type="match status" value="1"/>
</dbReference>
<organism evidence="9 10">
    <name type="scientific">Anaerotignum lactatifermentans DSM 14214</name>
    <dbReference type="NCBI Taxonomy" id="1121323"/>
    <lineage>
        <taxon>Bacteria</taxon>
        <taxon>Bacillati</taxon>
        <taxon>Bacillota</taxon>
        <taxon>Clostridia</taxon>
        <taxon>Lachnospirales</taxon>
        <taxon>Anaerotignaceae</taxon>
        <taxon>Anaerotignum</taxon>
    </lineage>
</organism>
<dbReference type="InterPro" id="IPR038078">
    <property type="entry name" value="PhoU-like_sf"/>
</dbReference>
<evidence type="ECO:0000256" key="4">
    <source>
        <dbReference type="ARBA" id="ARBA00022989"/>
    </source>
</evidence>
<evidence type="ECO:0000256" key="7">
    <source>
        <dbReference type="SAM" id="Phobius"/>
    </source>
</evidence>
<gene>
    <name evidence="9" type="ORF">SAMN02745138_00428</name>
</gene>
<feature type="domain" description="PhoU" evidence="8">
    <location>
        <begin position="458"/>
        <end position="543"/>
    </location>
</feature>
<feature type="transmembrane region" description="Helical" evidence="7">
    <location>
        <begin position="293"/>
        <end position="311"/>
    </location>
</feature>
<proteinExistence type="predicted"/>
<feature type="transmembrane region" description="Helical" evidence="7">
    <location>
        <begin position="6"/>
        <end position="28"/>
    </location>
</feature>
<evidence type="ECO:0000313" key="9">
    <source>
        <dbReference type="EMBL" id="SHJ74647.1"/>
    </source>
</evidence>
<dbReference type="Proteomes" id="UP000183975">
    <property type="component" value="Unassembled WGS sequence"/>
</dbReference>
<dbReference type="SUPFAM" id="SSF109755">
    <property type="entry name" value="PhoU-like"/>
    <property type="match status" value="1"/>
</dbReference>